<evidence type="ECO:0000256" key="3">
    <source>
        <dbReference type="ARBA" id="ARBA00022777"/>
    </source>
</evidence>
<accession>A0A1Y1SE29</accession>
<dbReference type="SMART" id="SM00862">
    <property type="entry name" value="Trans_reg_C"/>
    <property type="match status" value="1"/>
</dbReference>
<dbReference type="PANTHER" id="PTHR43289:SF6">
    <property type="entry name" value="SERINE_THREONINE-PROTEIN KINASE NEKL-3"/>
    <property type="match status" value="1"/>
</dbReference>
<dbReference type="Gene3D" id="1.25.40.10">
    <property type="entry name" value="Tetratricopeptide repeat domain"/>
    <property type="match status" value="1"/>
</dbReference>
<dbReference type="GO" id="GO:0004674">
    <property type="term" value="F:protein serine/threonine kinase activity"/>
    <property type="evidence" value="ECO:0007669"/>
    <property type="project" value="UniProtKB-KW"/>
</dbReference>
<feature type="domain" description="Protein kinase" evidence="7">
    <location>
        <begin position="184"/>
        <end position="448"/>
    </location>
</feature>
<keyword evidence="10" id="KW-1185">Reference proteome</keyword>
<dbReference type="GO" id="GO:0006355">
    <property type="term" value="P:regulation of DNA-templated transcription"/>
    <property type="evidence" value="ECO:0007669"/>
    <property type="project" value="InterPro"/>
</dbReference>
<evidence type="ECO:0000256" key="2">
    <source>
        <dbReference type="ARBA" id="ARBA00022741"/>
    </source>
</evidence>
<dbReference type="PANTHER" id="PTHR43289">
    <property type="entry name" value="MITOGEN-ACTIVATED PROTEIN KINASE KINASE KINASE 20-RELATED"/>
    <property type="match status" value="1"/>
</dbReference>
<dbReference type="CDD" id="cd00383">
    <property type="entry name" value="trans_reg_C"/>
    <property type="match status" value="1"/>
</dbReference>
<dbReference type="Pfam" id="PF00486">
    <property type="entry name" value="Trans_reg_C"/>
    <property type="match status" value="1"/>
</dbReference>
<dbReference type="Gene3D" id="3.40.50.10070">
    <property type="entry name" value="TolB, N-terminal domain"/>
    <property type="match status" value="1"/>
</dbReference>
<keyword evidence="4" id="KW-0067">ATP-binding</keyword>
<keyword evidence="9" id="KW-0723">Serine/threonine-protein kinase</keyword>
<dbReference type="PROSITE" id="PS51755">
    <property type="entry name" value="OMPR_PHOB"/>
    <property type="match status" value="1"/>
</dbReference>
<feature type="domain" description="OmpR/PhoB-type" evidence="8">
    <location>
        <begin position="60"/>
        <end position="156"/>
    </location>
</feature>
<evidence type="ECO:0000256" key="5">
    <source>
        <dbReference type="ARBA" id="ARBA00023125"/>
    </source>
</evidence>
<dbReference type="SUPFAM" id="SSF46894">
    <property type="entry name" value="C-terminal effector domain of the bipartite response regulators"/>
    <property type="match status" value="1"/>
</dbReference>
<evidence type="ECO:0000256" key="1">
    <source>
        <dbReference type="ARBA" id="ARBA00022679"/>
    </source>
</evidence>
<evidence type="ECO:0000313" key="9">
    <source>
        <dbReference type="EMBL" id="ORE86933.1"/>
    </source>
</evidence>
<dbReference type="STRING" id="1317117.ATO7_07837"/>
<dbReference type="InterPro" id="IPR000719">
    <property type="entry name" value="Prot_kinase_dom"/>
</dbReference>
<dbReference type="SUPFAM" id="SSF48452">
    <property type="entry name" value="TPR-like"/>
    <property type="match status" value="1"/>
</dbReference>
<organism evidence="9 10">
    <name type="scientific">Oceanococcus atlanticus</name>
    <dbReference type="NCBI Taxonomy" id="1317117"/>
    <lineage>
        <taxon>Bacteria</taxon>
        <taxon>Pseudomonadati</taxon>
        <taxon>Pseudomonadota</taxon>
        <taxon>Gammaproteobacteria</taxon>
        <taxon>Chromatiales</taxon>
        <taxon>Oceanococcaceae</taxon>
        <taxon>Oceanococcus</taxon>
    </lineage>
</organism>
<dbReference type="GO" id="GO:0005524">
    <property type="term" value="F:ATP binding"/>
    <property type="evidence" value="ECO:0007669"/>
    <property type="project" value="UniProtKB-KW"/>
</dbReference>
<name>A0A1Y1SE29_9GAMM</name>
<keyword evidence="1" id="KW-0808">Transferase</keyword>
<dbReference type="Proteomes" id="UP000192342">
    <property type="component" value="Unassembled WGS sequence"/>
</dbReference>
<dbReference type="SUPFAM" id="SSF56112">
    <property type="entry name" value="Protein kinase-like (PK-like)"/>
    <property type="match status" value="1"/>
</dbReference>
<dbReference type="Gene3D" id="1.10.510.10">
    <property type="entry name" value="Transferase(Phosphotransferase) domain 1"/>
    <property type="match status" value="1"/>
</dbReference>
<keyword evidence="5 6" id="KW-0238">DNA-binding</keyword>
<keyword evidence="2" id="KW-0547">Nucleotide-binding</keyword>
<evidence type="ECO:0000313" key="10">
    <source>
        <dbReference type="Proteomes" id="UP000192342"/>
    </source>
</evidence>
<dbReference type="Gene3D" id="1.10.10.10">
    <property type="entry name" value="Winged helix-like DNA-binding domain superfamily/Winged helix DNA-binding domain"/>
    <property type="match status" value="1"/>
</dbReference>
<dbReference type="InterPro" id="IPR016032">
    <property type="entry name" value="Sig_transdc_resp-reg_C-effctor"/>
</dbReference>
<evidence type="ECO:0000259" key="8">
    <source>
        <dbReference type="PROSITE" id="PS51755"/>
    </source>
</evidence>
<dbReference type="PROSITE" id="PS00108">
    <property type="entry name" value="PROTEIN_KINASE_ST"/>
    <property type="match status" value="1"/>
</dbReference>
<dbReference type="SMART" id="SM00220">
    <property type="entry name" value="S_TKc"/>
    <property type="match status" value="1"/>
</dbReference>
<evidence type="ECO:0000256" key="4">
    <source>
        <dbReference type="ARBA" id="ARBA00022840"/>
    </source>
</evidence>
<dbReference type="InterPro" id="IPR011009">
    <property type="entry name" value="Kinase-like_dom_sf"/>
</dbReference>
<gene>
    <name evidence="9" type="ORF">ATO7_07837</name>
</gene>
<feature type="DNA-binding region" description="OmpR/PhoB-type" evidence="6">
    <location>
        <begin position="60"/>
        <end position="156"/>
    </location>
</feature>
<dbReference type="GO" id="GO:0000160">
    <property type="term" value="P:phosphorelay signal transduction system"/>
    <property type="evidence" value="ECO:0007669"/>
    <property type="project" value="InterPro"/>
</dbReference>
<dbReference type="Pfam" id="PF00069">
    <property type="entry name" value="Pkinase"/>
    <property type="match status" value="1"/>
</dbReference>
<dbReference type="InterPro" id="IPR008271">
    <property type="entry name" value="Ser/Thr_kinase_AS"/>
</dbReference>
<evidence type="ECO:0000256" key="6">
    <source>
        <dbReference type="PROSITE-ProRule" id="PRU01091"/>
    </source>
</evidence>
<keyword evidence="3 9" id="KW-0418">Kinase</keyword>
<dbReference type="InterPro" id="IPR011990">
    <property type="entry name" value="TPR-like_helical_dom_sf"/>
</dbReference>
<proteinExistence type="predicted"/>
<evidence type="ECO:0000259" key="7">
    <source>
        <dbReference type="PROSITE" id="PS50011"/>
    </source>
</evidence>
<reference evidence="9 10" key="1">
    <citation type="submission" date="2013-04" db="EMBL/GenBank/DDBJ databases">
        <title>Oceanococcus atlanticus 22II-S10r2 Genome Sequencing.</title>
        <authorList>
            <person name="Lai Q."/>
            <person name="Li G."/>
            <person name="Shao Z."/>
        </authorList>
    </citation>
    <scope>NUCLEOTIDE SEQUENCE [LARGE SCALE GENOMIC DNA]</scope>
    <source>
        <strain evidence="9 10">22II-S10r2</strain>
    </source>
</reference>
<dbReference type="PROSITE" id="PS50011">
    <property type="entry name" value="PROTEIN_KINASE_DOM"/>
    <property type="match status" value="1"/>
</dbReference>
<protein>
    <submittedName>
        <fullName evidence="9">Serine/threonine protein kinase</fullName>
    </submittedName>
</protein>
<dbReference type="GO" id="GO:0003677">
    <property type="term" value="F:DNA binding"/>
    <property type="evidence" value="ECO:0007669"/>
    <property type="project" value="UniProtKB-UniRule"/>
</dbReference>
<dbReference type="EMBL" id="AQQV01000002">
    <property type="protein sequence ID" value="ORE86933.1"/>
    <property type="molecule type" value="Genomic_DNA"/>
</dbReference>
<dbReference type="InterPro" id="IPR036388">
    <property type="entry name" value="WH-like_DNA-bd_sf"/>
</dbReference>
<comment type="caution">
    <text evidence="9">The sequence shown here is derived from an EMBL/GenBank/DDBJ whole genome shotgun (WGS) entry which is preliminary data.</text>
</comment>
<dbReference type="AlphaFoldDB" id="A0A1Y1SE29"/>
<sequence>MLMVTSRPWPWGTESVFRTYAFEPREYALVKGLARLDLPAGDALASCEIDMAVTGGETSPVRWRFANAEYNERNHELMVAGSPVALEAKPLEVLLCLLRAEGELVTKQELFDTVWAGRVVTDGVLSQAIRRIREVLGDTDRSMLRTVHGYGFRLDVPIEIEGRDDPGTRLQLEAGQTLPNLPNWVLDQRLQTRPANELWRIRHAQSGQFRVVKLALDERAQRALMREVTLNKVLRAELGDDAPLVPLLEWQFETSPAWIQMPWYDMGSLADWLLSMGGPRALALPDRLKIVADAAEALAKAHALGVMHKDIKPGNLMVEWRAGEARLLMCDFGSGTVKSRERLEEAGVTVMGFTKSVHMDSSTSGTPAYMAPEVLKGGVFSEQSDVFALGVLLYQLVIGDLNEPMAPGWEEDVADSGLRDIIAEACAGKPARRIANMASLAQRIRAWTPEDDTQVAASDGVAAQPQRTRSPYLRGAALGVLVLLAAFWLWRNIHVTIIAEDDASDAAQLVASDDRRVAILAFDLLGLDSQTQTVMGGLQDALIADLASLSGIRLVHGQNLSMLGLADAPARQIGRALKADQLIRGSVQQSGEQLRVNLQIVDANRDEAIWGQAIQGDRGDLFSVQADIARALASALGTQHSPSGGQSVNNQAYEAYLAALSLWNQGDSKSDALADELERALQLDPNFIDAHLLALLKAARDYWFSSSSRDDSEGRIALHLAALERLNTPPVKLATARAVWRYYLEHDPAGGLEILAPFRRQLVRNTESAMSYAYMLRRVGRVDEALVILDQIMDQDPLAIVPLDTKAELLGFQGKGREAIALLQQVASRFPDRDVAKIKMAKIGYQLTGEVGFLRRIRELMVQSDHYKGMVYFLDLEIARREGDLAAIRKLARSFSGKDMFNSGHGREPWELAVAWALYIGQAPREEVNALARVALDKIQRWREESDSTSRRSTMAQVLALLGRTEEALALSAQVEAEYPFERDQLEAAGYVLESAGIHAFVGDEAGALERLKKVAASSEYSMIMCSIPYEIATQGIWQLPAAQAFVKQQCEAVWERNRRELAPLLAEL</sequence>
<dbReference type="InterPro" id="IPR001867">
    <property type="entry name" value="OmpR/PhoB-type_DNA-bd"/>
</dbReference>